<keyword evidence="1" id="KW-0808">Transferase</keyword>
<evidence type="ECO:0000313" key="2">
    <source>
        <dbReference type="EMBL" id="CCG84416.1"/>
    </source>
</evidence>
<dbReference type="EMBL" id="CAHR02000233">
    <property type="protein sequence ID" value="CCG84416.1"/>
    <property type="molecule type" value="Genomic_DNA"/>
</dbReference>
<dbReference type="Proteomes" id="UP000013776">
    <property type="component" value="Unassembled WGS sequence"/>
</dbReference>
<comment type="caution">
    <text evidence="2">The sequence shown here is derived from an EMBL/GenBank/DDBJ whole genome shotgun (WGS) entry which is preliminary data.</text>
</comment>
<dbReference type="Gene3D" id="3.40.50.150">
    <property type="entry name" value="Vaccinia Virus protein VP39"/>
    <property type="match status" value="1"/>
</dbReference>
<dbReference type="VEuPathDB" id="FungiDB:TAPDE_004878"/>
<gene>
    <name evidence="2" type="ORF">TAPDE_004878</name>
</gene>
<dbReference type="GO" id="GO:0016740">
    <property type="term" value="F:transferase activity"/>
    <property type="evidence" value="ECO:0007669"/>
    <property type="project" value="UniProtKB-KW"/>
</dbReference>
<dbReference type="PANTHER" id="PTHR43861:SF3">
    <property type="entry name" value="PUTATIVE (AFU_ORTHOLOGUE AFUA_2G14390)-RELATED"/>
    <property type="match status" value="1"/>
</dbReference>
<organism evidence="2 3">
    <name type="scientific">Taphrina deformans (strain PYCC 5710 / ATCC 11124 / CBS 356.35 / IMI 108563 / JCM 9778 / NBRC 8474)</name>
    <name type="common">Peach leaf curl fungus</name>
    <name type="synonym">Lalaria deformans</name>
    <dbReference type="NCBI Taxonomy" id="1097556"/>
    <lineage>
        <taxon>Eukaryota</taxon>
        <taxon>Fungi</taxon>
        <taxon>Dikarya</taxon>
        <taxon>Ascomycota</taxon>
        <taxon>Taphrinomycotina</taxon>
        <taxon>Taphrinomycetes</taxon>
        <taxon>Taphrinales</taxon>
        <taxon>Taphrinaceae</taxon>
        <taxon>Taphrina</taxon>
    </lineage>
</organism>
<sequence>MSDRFSREALEWDRNADINLINETVAASVLPDILSPSDTVLELGCGTGILSFKYYGSVAAWVGIDTSGGMIDVFRGKVPPGAGSRVRGLEMFLERPDQVVDHGPFSYGVSAMTFHHIPDMAATLACLAGCVDRGLLIVDYLAWDGSAVFHPDDKMEGVERHGLEADEMARLCREAGFAHVDTSIGFTLTLDRLGKQVEFPFLVVHARHAQ</sequence>
<evidence type="ECO:0000313" key="3">
    <source>
        <dbReference type="Proteomes" id="UP000013776"/>
    </source>
</evidence>
<name>R4XF60_TAPDE</name>
<dbReference type="PANTHER" id="PTHR43861">
    <property type="entry name" value="TRANS-ACONITATE 2-METHYLTRANSFERASE-RELATED"/>
    <property type="match status" value="1"/>
</dbReference>
<dbReference type="eggNOG" id="KOG1270">
    <property type="taxonomic scope" value="Eukaryota"/>
</dbReference>
<dbReference type="SUPFAM" id="SSF53335">
    <property type="entry name" value="S-adenosyl-L-methionine-dependent methyltransferases"/>
    <property type="match status" value="1"/>
</dbReference>
<dbReference type="STRING" id="1097556.R4XF60"/>
<proteinExistence type="predicted"/>
<dbReference type="Pfam" id="PF13489">
    <property type="entry name" value="Methyltransf_23"/>
    <property type="match status" value="1"/>
</dbReference>
<dbReference type="OrthoDB" id="66144at2759"/>
<keyword evidence="3" id="KW-1185">Reference proteome</keyword>
<reference evidence="2 3" key="1">
    <citation type="journal article" date="2013" name="MBio">
        <title>Genome sequencing of the plant pathogen Taphrina deformans, the causal agent of peach leaf curl.</title>
        <authorList>
            <person name="Cisse O.H."/>
            <person name="Almeida J.M.G.C.F."/>
            <person name="Fonseca A."/>
            <person name="Kumar A.A."/>
            <person name="Salojaervi J."/>
            <person name="Overmyer K."/>
            <person name="Hauser P.M."/>
            <person name="Pagni M."/>
        </authorList>
    </citation>
    <scope>NUCLEOTIDE SEQUENCE [LARGE SCALE GENOMIC DNA]</scope>
    <source>
        <strain evidence="3">PYCC 5710 / ATCC 11124 / CBS 356.35 / IMI 108563 / JCM 9778 / NBRC 8474</strain>
    </source>
</reference>
<evidence type="ECO:0008006" key="4">
    <source>
        <dbReference type="Google" id="ProtNLM"/>
    </source>
</evidence>
<dbReference type="AlphaFoldDB" id="R4XF60"/>
<protein>
    <recommendedName>
        <fullName evidence="4">Methyltransferase domain-containing protein</fullName>
    </recommendedName>
</protein>
<dbReference type="InterPro" id="IPR029063">
    <property type="entry name" value="SAM-dependent_MTases_sf"/>
</dbReference>
<evidence type="ECO:0000256" key="1">
    <source>
        <dbReference type="ARBA" id="ARBA00022679"/>
    </source>
</evidence>
<accession>R4XF60</accession>